<dbReference type="OrthoDB" id="2720396at2"/>
<evidence type="ECO:0008006" key="3">
    <source>
        <dbReference type="Google" id="ProtNLM"/>
    </source>
</evidence>
<organism evidence="1 2">
    <name type="scientific">Alkalibacillus haloalkaliphilus</name>
    <dbReference type="NCBI Taxonomy" id="94136"/>
    <lineage>
        <taxon>Bacteria</taxon>
        <taxon>Bacillati</taxon>
        <taxon>Bacillota</taxon>
        <taxon>Bacilli</taxon>
        <taxon>Bacillales</taxon>
        <taxon>Bacillaceae</taxon>
        <taxon>Alkalibacillus</taxon>
    </lineage>
</organism>
<evidence type="ECO:0000313" key="2">
    <source>
        <dbReference type="Proteomes" id="UP000321440"/>
    </source>
</evidence>
<gene>
    <name evidence="1" type="ORF">AHA02nite_15120</name>
</gene>
<dbReference type="AlphaFoldDB" id="A0A511W3Q8"/>
<dbReference type="SUPFAM" id="SSF55729">
    <property type="entry name" value="Acyl-CoA N-acyltransferases (Nat)"/>
    <property type="match status" value="1"/>
</dbReference>
<evidence type="ECO:0000313" key="1">
    <source>
        <dbReference type="EMBL" id="GEN45736.1"/>
    </source>
</evidence>
<dbReference type="RefSeq" id="WP_146815924.1">
    <property type="nucleotide sequence ID" value="NZ_BJYA01000010.1"/>
</dbReference>
<keyword evidence="2" id="KW-1185">Reference proteome</keyword>
<sequence length="292" mass="33584">MSISIKPYNTDHKGELVKLLDFCHEDHTSLHILNSPGLKFAYSAFNDQELIGLALAWTSSIHPNCTYFRILSNPDYRVEEKLLSKLTNDDKVEAPLQTSVWESQEHLRHLYESHHFQEIRRTYLPTLKLSQLDVPGPTTHTPYVLKSLKDLSLDEEKLNRLVTVVKNNYERTHLANPVAKLDDDQWKQMILAEDTTLDGSYIYVDRDNIAAYSFLHESDEKGTYELGWCGVAEGYSQDIIPTLINHQIQYAVNRGVLHIVGEFDTTDDHAMEVFNHFPFNSSSGLITYREVD</sequence>
<proteinExistence type="predicted"/>
<dbReference type="EMBL" id="BJYA01000010">
    <property type="protein sequence ID" value="GEN45736.1"/>
    <property type="molecule type" value="Genomic_DNA"/>
</dbReference>
<accession>A0A511W3Q8</accession>
<dbReference type="Proteomes" id="UP000321440">
    <property type="component" value="Unassembled WGS sequence"/>
</dbReference>
<reference evidence="1 2" key="1">
    <citation type="submission" date="2019-07" db="EMBL/GenBank/DDBJ databases">
        <title>Whole genome shotgun sequence of Alkalibacillus haloalkaliphilus NBRC 103110.</title>
        <authorList>
            <person name="Hosoyama A."/>
            <person name="Uohara A."/>
            <person name="Ohji S."/>
            <person name="Ichikawa N."/>
        </authorList>
    </citation>
    <scope>NUCLEOTIDE SEQUENCE [LARGE SCALE GENOMIC DNA]</scope>
    <source>
        <strain evidence="1 2">NBRC 103110</strain>
    </source>
</reference>
<protein>
    <recommendedName>
        <fullName evidence="3">N-acetyltransferase domain-containing protein</fullName>
    </recommendedName>
</protein>
<comment type="caution">
    <text evidence="1">The sequence shown here is derived from an EMBL/GenBank/DDBJ whole genome shotgun (WGS) entry which is preliminary data.</text>
</comment>
<dbReference type="InterPro" id="IPR016181">
    <property type="entry name" value="Acyl_CoA_acyltransferase"/>
</dbReference>
<dbReference type="Gene3D" id="3.40.630.30">
    <property type="match status" value="1"/>
</dbReference>
<name>A0A511W3Q8_9BACI</name>